<dbReference type="Pfam" id="PF20218">
    <property type="entry name" value="DUF6578"/>
    <property type="match status" value="1"/>
</dbReference>
<feature type="compositionally biased region" description="Basic and acidic residues" evidence="1">
    <location>
        <begin position="145"/>
        <end position="154"/>
    </location>
</feature>
<reference evidence="2" key="1">
    <citation type="submission" date="2022-08" db="EMBL/GenBank/DDBJ databases">
        <authorList>
            <person name="Deng Y."/>
            <person name="Han X.-F."/>
            <person name="Zhang Y.-Q."/>
        </authorList>
    </citation>
    <scope>NUCLEOTIDE SEQUENCE</scope>
    <source>
        <strain evidence="2">CPCC 205763</strain>
    </source>
</reference>
<evidence type="ECO:0000313" key="3">
    <source>
        <dbReference type="Proteomes" id="UP001165584"/>
    </source>
</evidence>
<evidence type="ECO:0000313" key="2">
    <source>
        <dbReference type="EMBL" id="MCS5720097.1"/>
    </source>
</evidence>
<organism evidence="2 3">
    <name type="scientific">Herbiconiux aconitum</name>
    <dbReference type="NCBI Taxonomy" id="2970913"/>
    <lineage>
        <taxon>Bacteria</taxon>
        <taxon>Bacillati</taxon>
        <taxon>Actinomycetota</taxon>
        <taxon>Actinomycetes</taxon>
        <taxon>Micrococcales</taxon>
        <taxon>Microbacteriaceae</taxon>
        <taxon>Herbiconiux</taxon>
    </lineage>
</organism>
<accession>A0ABT2GV58</accession>
<keyword evidence="3" id="KW-1185">Reference proteome</keyword>
<dbReference type="RefSeq" id="WP_259509921.1">
    <property type="nucleotide sequence ID" value="NZ_JANLCM010000002.1"/>
</dbReference>
<gene>
    <name evidence="2" type="ORF">N1027_18355</name>
</gene>
<protein>
    <submittedName>
        <fullName evidence="2">Uncharacterized protein</fullName>
    </submittedName>
</protein>
<feature type="compositionally biased region" description="Low complexity" evidence="1">
    <location>
        <begin position="112"/>
        <end position="136"/>
    </location>
</feature>
<comment type="caution">
    <text evidence="2">The sequence shown here is derived from an EMBL/GenBank/DDBJ whole genome shotgun (WGS) entry which is preliminary data.</text>
</comment>
<feature type="region of interest" description="Disordered" evidence="1">
    <location>
        <begin position="106"/>
        <end position="158"/>
    </location>
</feature>
<name>A0ABT2GV58_9MICO</name>
<dbReference type="EMBL" id="JANLCM010000002">
    <property type="protein sequence ID" value="MCS5720097.1"/>
    <property type="molecule type" value="Genomic_DNA"/>
</dbReference>
<dbReference type="InterPro" id="IPR046485">
    <property type="entry name" value="DUF6578"/>
</dbReference>
<proteinExistence type="predicted"/>
<sequence>MEIGVQVASWEQQCCGERFAVGDRIEWQIFAADAVGFLGPEKGHDVRFGESHHGGLDFETMAVAGEITGIREVRQAVRRAGDGEPWTTVIGSSTGIDVDHVAGRETIDPGEPESAPAIAPPASASARPAAPNRPAPQGTWTIGPSRRERPDPADAHVGWVVRLRVDDGTPLPRAGGAR</sequence>
<evidence type="ECO:0000256" key="1">
    <source>
        <dbReference type="SAM" id="MobiDB-lite"/>
    </source>
</evidence>
<dbReference type="Proteomes" id="UP001165584">
    <property type="component" value="Unassembled WGS sequence"/>
</dbReference>